<dbReference type="EMBL" id="CP020559">
    <property type="protein sequence ID" value="ARE86306.1"/>
    <property type="molecule type" value="Genomic_DNA"/>
</dbReference>
<keyword evidence="3" id="KW-1185">Reference proteome</keyword>
<evidence type="ECO:0000313" key="3">
    <source>
        <dbReference type="Proteomes" id="UP000177894"/>
    </source>
</evidence>
<evidence type="ECO:0000313" key="4">
    <source>
        <dbReference type="Proteomes" id="UP000192478"/>
    </source>
</evidence>
<dbReference type="EMBL" id="CP017603">
    <property type="protein sequence ID" value="AOY75957.1"/>
    <property type="molecule type" value="Genomic_DNA"/>
</dbReference>
<protein>
    <submittedName>
        <fullName evidence="2">Uncharacterized protein</fullName>
    </submittedName>
</protein>
<evidence type="ECO:0000313" key="1">
    <source>
        <dbReference type="EMBL" id="AOY75957.1"/>
    </source>
</evidence>
<reference evidence="2 4" key="2">
    <citation type="submission" date="2017-03" db="EMBL/GenBank/DDBJ databases">
        <title>Complete sequence of Clostridium formicaceticum DSM 92.</title>
        <authorList>
            <person name="Poehlein A."/>
            <person name="Karl M."/>
            <person name="Bengelsdorf F.R."/>
            <person name="Duerre P."/>
            <person name="Daniel R."/>
        </authorList>
    </citation>
    <scope>NUCLEOTIDE SEQUENCE [LARGE SCALE GENOMIC DNA]</scope>
    <source>
        <strain evidence="2 4">DSM 92</strain>
    </source>
</reference>
<dbReference type="KEGG" id="cfm:BJL90_08635"/>
<accession>A0AAC9RHS6</accession>
<evidence type="ECO:0000313" key="2">
    <source>
        <dbReference type="EMBL" id="ARE86306.1"/>
    </source>
</evidence>
<organism evidence="2 4">
    <name type="scientific">Clostridium formicaceticum</name>
    <dbReference type="NCBI Taxonomy" id="1497"/>
    <lineage>
        <taxon>Bacteria</taxon>
        <taxon>Bacillati</taxon>
        <taxon>Bacillota</taxon>
        <taxon>Clostridia</taxon>
        <taxon>Eubacteriales</taxon>
        <taxon>Clostridiaceae</taxon>
        <taxon>Clostridium</taxon>
    </lineage>
</organism>
<dbReference type="RefSeq" id="WP_070966632.1">
    <property type="nucleotide sequence ID" value="NZ_CP017603.1"/>
</dbReference>
<dbReference type="Proteomes" id="UP000177894">
    <property type="component" value="Chromosome"/>
</dbReference>
<gene>
    <name evidence="1" type="ORF">BJL90_08635</name>
    <name evidence="2" type="ORF">CLFO_06280</name>
</gene>
<dbReference type="Proteomes" id="UP000192478">
    <property type="component" value="Chromosome"/>
</dbReference>
<proteinExistence type="predicted"/>
<reference evidence="1 3" key="1">
    <citation type="submission" date="2016-10" db="EMBL/GenBank/DDBJ databases">
        <title>Complete Genome Sequence of Acetogen Clostridium formicoaceticum ATCC 27076.</title>
        <authorList>
            <person name="Bao T."/>
            <person name="Cheng C."/>
            <person name="Zhao J."/>
            <person name="Yang S.-T."/>
            <person name="Wang J."/>
            <person name="Wang M."/>
        </authorList>
    </citation>
    <scope>NUCLEOTIDE SEQUENCE [LARGE SCALE GENOMIC DNA]</scope>
    <source>
        <strain evidence="1 3">ATCC 27076</strain>
    </source>
</reference>
<sequence length="59" mass="7188">MEEKFLLKEVRKEVKKKTDNRFVMNKKEKKPFLKEEKTEEDFYSKKKRVANVILPDIEG</sequence>
<name>A0AAC9RHS6_9CLOT</name>
<dbReference type="AlphaFoldDB" id="A0AAC9RHS6"/>